<accession>A0AAE1LUM7</accession>
<comment type="caution">
    <text evidence="1">The sequence shown here is derived from an EMBL/GenBank/DDBJ whole genome shotgun (WGS) entry which is preliminary data.</text>
</comment>
<evidence type="ECO:0000313" key="1">
    <source>
        <dbReference type="EMBL" id="KAK3933231.1"/>
    </source>
</evidence>
<sequence>MKQALEYEAKIQAQRDVDAGAVLTISEGAEIDAILENDDNCDDDLFNPGSGPSSRTSSRRGRRDVITPEIAQALDAAKIGNGVACDLLSAATKALGGDVQDTNINRTTLWRKRNVLREKTFSGIKENLIVDDILTLHFDGKKVEKLDGVGPGLKADVERQAVVITGVTTNQVLGAPALPGGGAEAVSAGIIQVMEDWGVASKIKAASFDTTSVNSGCHTGVVVRLETYLGRELIWLACRHHVMERLMEAVFRELMGPSTGPEEKIFKDLLSKWGDLDLSKFSTYMTLAATRKHLSKCANEIIMFAETQIEDGQPRDDYLELLELTIMYLGGVPKRGIHFRHPGPISSARWMAVAIYTLKLVMFRTQLRLPRQAVDALVQVATFVVMVYVEAWFTAPKSVDAPRNDLRTLKKLVDYKKVSKRVATCAIGRFSQHLWYLSERYIGITVFDESLPSSEREKIVDALCNREGEDDPPRKRSVQFSDVPNMSISDLVTKHSMGFFNVLGLKTDFLSHPITEWGSQEDYQEGKKVVTHLRVVNDTGERAVKLFKDLNRTATKNEDKFQQLVVSVHAHRIEKPDNKKSTLVKLYDK</sequence>
<gene>
    <name evidence="1" type="ORF">KUF71_017492</name>
</gene>
<protein>
    <submittedName>
        <fullName evidence="1">GMP synthase [glutamine-hydrolyzing]</fullName>
    </submittedName>
</protein>
<keyword evidence="2" id="KW-1185">Reference proteome</keyword>
<proteinExistence type="predicted"/>
<dbReference type="EMBL" id="JAHWGI010001443">
    <property type="protein sequence ID" value="KAK3933231.1"/>
    <property type="molecule type" value="Genomic_DNA"/>
</dbReference>
<dbReference type="PANTHER" id="PTHR46113">
    <property type="entry name" value="SNAC DOMAIN-CONTAINING PROTEIN"/>
    <property type="match status" value="1"/>
</dbReference>
<evidence type="ECO:0000313" key="2">
    <source>
        <dbReference type="Proteomes" id="UP001219518"/>
    </source>
</evidence>
<name>A0AAE1LUM7_9NEOP</name>
<dbReference type="PANTHER" id="PTHR46113:SF1">
    <property type="entry name" value="PEPTIDASE M17 LEUCYL AMINOPEPTIDASE N-TERMINAL DOMAIN-CONTAINING PROTEIN"/>
    <property type="match status" value="1"/>
</dbReference>
<dbReference type="AlphaFoldDB" id="A0AAE1LUM7"/>
<dbReference type="Proteomes" id="UP001219518">
    <property type="component" value="Unassembled WGS sequence"/>
</dbReference>
<organism evidence="1 2">
    <name type="scientific">Frankliniella fusca</name>
    <dbReference type="NCBI Taxonomy" id="407009"/>
    <lineage>
        <taxon>Eukaryota</taxon>
        <taxon>Metazoa</taxon>
        <taxon>Ecdysozoa</taxon>
        <taxon>Arthropoda</taxon>
        <taxon>Hexapoda</taxon>
        <taxon>Insecta</taxon>
        <taxon>Pterygota</taxon>
        <taxon>Neoptera</taxon>
        <taxon>Paraneoptera</taxon>
        <taxon>Thysanoptera</taxon>
        <taxon>Terebrantia</taxon>
        <taxon>Thripoidea</taxon>
        <taxon>Thripidae</taxon>
        <taxon>Frankliniella</taxon>
    </lineage>
</organism>
<reference evidence="1" key="1">
    <citation type="submission" date="2021-07" db="EMBL/GenBank/DDBJ databases">
        <authorList>
            <person name="Catto M.A."/>
            <person name="Jacobson A."/>
            <person name="Kennedy G."/>
            <person name="Labadie P."/>
            <person name="Hunt B.G."/>
            <person name="Srinivasan R."/>
        </authorList>
    </citation>
    <scope>NUCLEOTIDE SEQUENCE</scope>
    <source>
        <strain evidence="1">PL_HMW_Pooled</strain>
        <tissue evidence="1">Head</tissue>
    </source>
</reference>
<reference evidence="1" key="2">
    <citation type="journal article" date="2023" name="BMC Genomics">
        <title>Pest status, molecular evolution, and epigenetic factors derived from the genome assembly of Frankliniella fusca, a thysanopteran phytovirus vector.</title>
        <authorList>
            <person name="Catto M.A."/>
            <person name="Labadie P.E."/>
            <person name="Jacobson A.L."/>
            <person name="Kennedy G.G."/>
            <person name="Srinivasan R."/>
            <person name="Hunt B.G."/>
        </authorList>
    </citation>
    <scope>NUCLEOTIDE SEQUENCE</scope>
    <source>
        <strain evidence="1">PL_HMW_Pooled</strain>
    </source>
</reference>